<dbReference type="GO" id="GO:0046872">
    <property type="term" value="F:metal ion binding"/>
    <property type="evidence" value="ECO:0007669"/>
    <property type="project" value="UniProtKB-KW"/>
</dbReference>
<dbReference type="STRING" id="395961.Cyan7425_0205"/>
<dbReference type="KEGG" id="cyn:Cyan7425_0205"/>
<dbReference type="GO" id="GO:0051536">
    <property type="term" value="F:iron-sulfur cluster binding"/>
    <property type="evidence" value="ECO:0007669"/>
    <property type="project" value="UniProtKB-KW"/>
</dbReference>
<evidence type="ECO:0000313" key="4">
    <source>
        <dbReference type="EMBL" id="ACL42601.1"/>
    </source>
</evidence>
<proteinExistence type="predicted"/>
<gene>
    <name evidence="4" type="ordered locus">Cyan7425_0205</name>
</gene>
<dbReference type="Pfam" id="PF01257">
    <property type="entry name" value="2Fe-2S_thioredx"/>
    <property type="match status" value="1"/>
</dbReference>
<dbReference type="PANTHER" id="PTHR43578:SF3">
    <property type="entry name" value="NADH-QUINONE OXIDOREDUCTASE SUBUNIT F"/>
    <property type="match status" value="1"/>
</dbReference>
<evidence type="ECO:0000256" key="1">
    <source>
        <dbReference type="ARBA" id="ARBA00022723"/>
    </source>
</evidence>
<dbReference type="EMBL" id="CP001344">
    <property type="protein sequence ID" value="ACL42601.1"/>
    <property type="molecule type" value="Genomic_DNA"/>
</dbReference>
<evidence type="ECO:0000256" key="2">
    <source>
        <dbReference type="ARBA" id="ARBA00023004"/>
    </source>
</evidence>
<organism evidence="4">
    <name type="scientific">Cyanothece sp. (strain PCC 7425 / ATCC 29141)</name>
    <dbReference type="NCBI Taxonomy" id="395961"/>
    <lineage>
        <taxon>Bacteria</taxon>
        <taxon>Bacillati</taxon>
        <taxon>Cyanobacteriota</taxon>
        <taxon>Cyanophyceae</taxon>
        <taxon>Gomontiellales</taxon>
        <taxon>Cyanothecaceae</taxon>
        <taxon>Cyanothece</taxon>
    </lineage>
</organism>
<evidence type="ECO:0000256" key="3">
    <source>
        <dbReference type="ARBA" id="ARBA00023014"/>
    </source>
</evidence>
<dbReference type="Gene3D" id="3.40.30.10">
    <property type="entry name" value="Glutaredoxin"/>
    <property type="match status" value="1"/>
</dbReference>
<keyword evidence="2" id="KW-0408">Iron</keyword>
<reference evidence="4" key="1">
    <citation type="submission" date="2009-01" db="EMBL/GenBank/DDBJ databases">
        <title>Complete sequence of chromosome Cyanothece sp. PCC 7425.</title>
        <authorList>
            <consortium name="US DOE Joint Genome Institute"/>
            <person name="Lucas S."/>
            <person name="Copeland A."/>
            <person name="Lapidus A."/>
            <person name="Glavina del Rio T."/>
            <person name="Dalin E."/>
            <person name="Tice H."/>
            <person name="Bruce D."/>
            <person name="Goodwin L."/>
            <person name="Pitluck S."/>
            <person name="Sims D."/>
            <person name="Meineke L."/>
            <person name="Brettin T."/>
            <person name="Detter J.C."/>
            <person name="Han C."/>
            <person name="Larimer F."/>
            <person name="Land M."/>
            <person name="Hauser L."/>
            <person name="Kyrpides N."/>
            <person name="Ovchinnikova G."/>
            <person name="Liberton M."/>
            <person name="Stoeckel J."/>
            <person name="Banerjee A."/>
            <person name="Singh A."/>
            <person name="Page L."/>
            <person name="Sato H."/>
            <person name="Zhao L."/>
            <person name="Sherman L."/>
            <person name="Pakrasi H."/>
            <person name="Richardson P."/>
        </authorList>
    </citation>
    <scope>NUCLEOTIDE SEQUENCE</scope>
    <source>
        <strain evidence="4">PCC 7425</strain>
    </source>
</reference>
<dbReference type="PANTHER" id="PTHR43578">
    <property type="entry name" value="NADH-QUINONE OXIDOREDUCTASE SUBUNIT F"/>
    <property type="match status" value="1"/>
</dbReference>
<sequence length="204" mass="22579">MSNQDLKLQPRQSRFVLEGIVLQIICESGRPKVLWLATAQGEYEIKVSRCACYGLTQWPQPGDGLQVTGERKYKPEKDKLKFKADGLYPIPAASLPTMQPTTPSSGCPAAKAKILVCQGSDCRARGARAVQQKLEQTLDDRGLTNQVTVKSTGCMHCCKKGPVVVFMPDKNRYQQVTPTQIPTLVSENIMSEEIKPETCSTYSR</sequence>
<protein>
    <submittedName>
        <fullName evidence="4">Uncharacterized protein</fullName>
    </submittedName>
</protein>
<keyword evidence="1" id="KW-0479">Metal-binding</keyword>
<name>B8HRU2_CYAP4</name>
<dbReference type="AlphaFoldDB" id="B8HRU2"/>
<dbReference type="InterPro" id="IPR036249">
    <property type="entry name" value="Thioredoxin-like_sf"/>
</dbReference>
<accession>B8HRU2</accession>
<dbReference type="CDD" id="cd02980">
    <property type="entry name" value="TRX_Fd_family"/>
    <property type="match status" value="1"/>
</dbReference>
<dbReference type="HOGENOM" id="CLU_097183_0_0_3"/>
<dbReference type="eggNOG" id="COG3411">
    <property type="taxonomic scope" value="Bacteria"/>
</dbReference>
<dbReference type="SUPFAM" id="SSF52833">
    <property type="entry name" value="Thioredoxin-like"/>
    <property type="match status" value="1"/>
</dbReference>
<keyword evidence="3" id="KW-0411">Iron-sulfur</keyword>
<dbReference type="OrthoDB" id="465045at2"/>